<proteinExistence type="predicted"/>
<reference evidence="1 2" key="1">
    <citation type="submission" date="2020-08" db="EMBL/GenBank/DDBJ databases">
        <title>Genome public.</title>
        <authorList>
            <person name="Liu C."/>
            <person name="Sun Q."/>
        </authorList>
    </citation>
    <scope>NUCLEOTIDE SEQUENCE [LARGE SCALE GENOMIC DNA]</scope>
    <source>
        <strain evidence="1 2">NSJ-56</strain>
    </source>
</reference>
<dbReference type="EMBL" id="JACOOH010000014">
    <property type="protein sequence ID" value="MBC5623661.1"/>
    <property type="molecule type" value="Genomic_DNA"/>
</dbReference>
<protein>
    <submittedName>
        <fullName evidence="1">SIR2 family protein</fullName>
    </submittedName>
</protein>
<dbReference type="Proteomes" id="UP000646484">
    <property type="component" value="Unassembled WGS sequence"/>
</dbReference>
<gene>
    <name evidence="1" type="ORF">H8S64_21445</name>
</gene>
<dbReference type="RefSeq" id="WP_186978673.1">
    <property type="nucleotide sequence ID" value="NZ_JACOOH010000014.1"/>
</dbReference>
<name>A0ABR7D6S4_9BACT</name>
<evidence type="ECO:0000313" key="2">
    <source>
        <dbReference type="Proteomes" id="UP000646484"/>
    </source>
</evidence>
<organism evidence="1 2">
    <name type="scientific">Butyricimonas hominis</name>
    <dbReference type="NCBI Taxonomy" id="2763032"/>
    <lineage>
        <taxon>Bacteria</taxon>
        <taxon>Pseudomonadati</taxon>
        <taxon>Bacteroidota</taxon>
        <taxon>Bacteroidia</taxon>
        <taxon>Bacteroidales</taxon>
        <taxon>Odoribacteraceae</taxon>
        <taxon>Butyricimonas</taxon>
    </lineage>
</organism>
<sequence length="428" mass="49688">MENNRTTFLIGAGTPLDLVLPQDVIKPATAEITNDVRRAYTDYLTPDNTITIVDDIYNWLMENYPPDRSNPYVGGTPTPYIHFEHLFHVLEMLDAYSWVWSRNSKNPNLYPVFAPFTKPNIGFDPNTLRSVMDQFILRIMDIVNGYDSNIMKEQANEWYWRFYQQFAENSDFFVLNYDTTIEKSIENYEDGFEPDEIQDAFLRFNPKKLFENPNGLPTINHLHGCINYYFQSYKDLNKDIYTFLFHDLYKYPDYATVKGLMTGRGQSQPCTQSGETYYSSPIVTGLRKTDKLNCVPFDFYHANMTNCIIRNHKLVIAGYSFGDLYCNNLLERMNFLHGDLKRIVLIDFWNIPQGDRMHGGYWLSQNQGKFLCRITDCGDFNGVIRQLYKKENSQTGALYSDNGCLMVLPKGFKHAAACCDEILAFLNS</sequence>
<evidence type="ECO:0000313" key="1">
    <source>
        <dbReference type="EMBL" id="MBC5623661.1"/>
    </source>
</evidence>
<accession>A0ABR7D6S4</accession>
<comment type="caution">
    <text evidence="1">The sequence shown here is derived from an EMBL/GenBank/DDBJ whole genome shotgun (WGS) entry which is preliminary data.</text>
</comment>
<keyword evidence="2" id="KW-1185">Reference proteome</keyword>